<dbReference type="Gene3D" id="2.20.200.10">
    <property type="entry name" value="Outer membrane efflux proteins (OEP)"/>
    <property type="match status" value="1"/>
</dbReference>
<gene>
    <name evidence="3" type="ORF">C5F48_21515</name>
</gene>
<dbReference type="InterPro" id="IPR003423">
    <property type="entry name" value="OMP_efflux"/>
</dbReference>
<evidence type="ECO:0000313" key="3">
    <source>
        <dbReference type="EMBL" id="PTE19699.1"/>
    </source>
</evidence>
<sequence length="460" mass="47656">MNGQVHPRSIFMRSLIGLGAALVLSACSATTIQPVAKQPVSVRFAAGVPQAGDAIDVGWWSQLDDAELNELLRLANQSSPSLRTAAASVMRARAAAGQSAADLFPDLTGGADSSVAGGQNSARRTTNAASLDASWELDLFGRARQSAAASRLSAAAEDAAFSGAFISLSSEVADTYVQYRACRLVEAIYRQAIASQAETIKATGELAAAGFSPSSDRSLANANAASAAISLETQRADCRVLAQTLAVSVGAPQGRIDSILATGGGLPSPKAFRITSAPVEALRQRPDVAEAELDFASAMATMGAAKADLYPSLSLSGSVTVSDPTSWSFGPAISLPIFDGGERRASVRVANAEAITAAEAYRTTVLTAVSEVEGALTRLNAARASGASARTAVAGYREYFGAVDEIWQAGGETLLNREEARRTLQSAQITEVQQREAEVRQWIALYKAAGGGWKRAGVAG</sequence>
<dbReference type="OrthoDB" id="7181739at2"/>
<dbReference type="GO" id="GO:0005886">
    <property type="term" value="C:plasma membrane"/>
    <property type="evidence" value="ECO:0007669"/>
    <property type="project" value="UniProtKB-SubCell"/>
</dbReference>
<dbReference type="PANTHER" id="PTHR30203">
    <property type="entry name" value="OUTER MEMBRANE CATION EFFLUX PROTEIN"/>
    <property type="match status" value="1"/>
</dbReference>
<dbReference type="GO" id="GO:0015562">
    <property type="term" value="F:efflux transmembrane transporter activity"/>
    <property type="evidence" value="ECO:0007669"/>
    <property type="project" value="InterPro"/>
</dbReference>
<reference evidence="3 4" key="1">
    <citation type="submission" date="2018-03" db="EMBL/GenBank/DDBJ databases">
        <title>Cereibacter changlensis.</title>
        <authorList>
            <person name="Meyer T.E."/>
            <person name="Miller S."/>
            <person name="Lodha T."/>
            <person name="Gandham S."/>
            <person name="Chintalapati S."/>
            <person name="Chintalapati V.R."/>
        </authorList>
    </citation>
    <scope>NUCLEOTIDE SEQUENCE [LARGE SCALE GENOMIC DNA]</scope>
    <source>
        <strain evidence="3 4">JA139</strain>
    </source>
</reference>
<dbReference type="PANTHER" id="PTHR30203:SF29">
    <property type="entry name" value="PROTEIN CYAE"/>
    <property type="match status" value="1"/>
</dbReference>
<comment type="similarity">
    <text evidence="1 2">Belongs to the outer membrane factor (OMF) (TC 1.B.17) family.</text>
</comment>
<feature type="chain" id="PRO_5015367774" description="RND transporter" evidence="2">
    <location>
        <begin position="29"/>
        <end position="460"/>
    </location>
</feature>
<dbReference type="Pfam" id="PF02321">
    <property type="entry name" value="OEP"/>
    <property type="match status" value="2"/>
</dbReference>
<name>A0A2T4JP63_9RHOB</name>
<evidence type="ECO:0000256" key="2">
    <source>
        <dbReference type="RuleBase" id="RU362097"/>
    </source>
</evidence>
<evidence type="ECO:0008006" key="5">
    <source>
        <dbReference type="Google" id="ProtNLM"/>
    </source>
</evidence>
<accession>A0A2T4JP63</accession>
<evidence type="ECO:0000313" key="4">
    <source>
        <dbReference type="Proteomes" id="UP000241010"/>
    </source>
</evidence>
<dbReference type="AlphaFoldDB" id="A0A2T4JP63"/>
<keyword evidence="2" id="KW-0564">Palmitate</keyword>
<keyword evidence="2" id="KW-0812">Transmembrane</keyword>
<dbReference type="Gene3D" id="1.20.1600.10">
    <property type="entry name" value="Outer membrane efflux proteins (OEP)"/>
    <property type="match status" value="1"/>
</dbReference>
<comment type="subcellular location">
    <subcellularLocation>
        <location evidence="2">Cell membrane</location>
        <topology evidence="2">Lipid-anchor</topology>
    </subcellularLocation>
</comment>
<dbReference type="EMBL" id="PZKG01000197">
    <property type="protein sequence ID" value="PTE19699.1"/>
    <property type="molecule type" value="Genomic_DNA"/>
</dbReference>
<keyword evidence="2" id="KW-0732">Signal</keyword>
<dbReference type="SUPFAM" id="SSF56954">
    <property type="entry name" value="Outer membrane efflux proteins (OEP)"/>
    <property type="match status" value="1"/>
</dbReference>
<dbReference type="InterPro" id="IPR010131">
    <property type="entry name" value="MdtP/NodT-like"/>
</dbReference>
<evidence type="ECO:0000256" key="1">
    <source>
        <dbReference type="ARBA" id="ARBA00007613"/>
    </source>
</evidence>
<keyword evidence="4" id="KW-1185">Reference proteome</keyword>
<organism evidence="3 4">
    <name type="scientific">Cereibacter changlensis JA139</name>
    <dbReference type="NCBI Taxonomy" id="1188249"/>
    <lineage>
        <taxon>Bacteria</taxon>
        <taxon>Pseudomonadati</taxon>
        <taxon>Pseudomonadota</taxon>
        <taxon>Alphaproteobacteria</taxon>
        <taxon>Rhodobacterales</taxon>
        <taxon>Paracoccaceae</taxon>
        <taxon>Cereibacter</taxon>
    </lineage>
</organism>
<comment type="caution">
    <text evidence="3">The sequence shown here is derived from an EMBL/GenBank/DDBJ whole genome shotgun (WGS) entry which is preliminary data.</text>
</comment>
<dbReference type="Proteomes" id="UP000241010">
    <property type="component" value="Unassembled WGS sequence"/>
</dbReference>
<proteinExistence type="inferred from homology"/>
<keyword evidence="2" id="KW-0449">Lipoprotein</keyword>
<feature type="signal peptide" evidence="2">
    <location>
        <begin position="1"/>
        <end position="28"/>
    </location>
</feature>
<keyword evidence="2" id="KW-0472">Membrane</keyword>
<keyword evidence="2" id="KW-1134">Transmembrane beta strand</keyword>
<protein>
    <recommendedName>
        <fullName evidence="5">RND transporter</fullName>
    </recommendedName>
</protein>
<dbReference type="NCBIfam" id="TIGR01845">
    <property type="entry name" value="outer_NodT"/>
    <property type="match status" value="1"/>
</dbReference>